<dbReference type="AlphaFoldDB" id="A0ABD3NCH9"/>
<evidence type="ECO:0000256" key="1">
    <source>
        <dbReference type="SAM" id="MobiDB-lite"/>
    </source>
</evidence>
<feature type="compositionally biased region" description="Basic residues" evidence="1">
    <location>
        <begin position="470"/>
        <end position="482"/>
    </location>
</feature>
<feature type="compositionally biased region" description="Acidic residues" evidence="1">
    <location>
        <begin position="632"/>
        <end position="643"/>
    </location>
</feature>
<organism evidence="2 3">
    <name type="scientific">Cyclotella atomus</name>
    <dbReference type="NCBI Taxonomy" id="382360"/>
    <lineage>
        <taxon>Eukaryota</taxon>
        <taxon>Sar</taxon>
        <taxon>Stramenopiles</taxon>
        <taxon>Ochrophyta</taxon>
        <taxon>Bacillariophyta</taxon>
        <taxon>Coscinodiscophyceae</taxon>
        <taxon>Thalassiosirophycidae</taxon>
        <taxon>Stephanodiscales</taxon>
        <taxon>Stephanodiscaceae</taxon>
        <taxon>Cyclotella</taxon>
    </lineage>
</organism>
<keyword evidence="3" id="KW-1185">Reference proteome</keyword>
<feature type="region of interest" description="Disordered" evidence="1">
    <location>
        <begin position="226"/>
        <end position="322"/>
    </location>
</feature>
<name>A0ABD3NCH9_9STRA</name>
<feature type="region of interest" description="Disordered" evidence="1">
    <location>
        <begin position="1"/>
        <end position="75"/>
    </location>
</feature>
<protein>
    <submittedName>
        <fullName evidence="2">Uncharacterized protein</fullName>
    </submittedName>
</protein>
<proteinExistence type="predicted"/>
<feature type="compositionally biased region" description="Polar residues" evidence="1">
    <location>
        <begin position="304"/>
        <end position="316"/>
    </location>
</feature>
<feature type="compositionally biased region" description="Basic residues" evidence="1">
    <location>
        <begin position="536"/>
        <end position="545"/>
    </location>
</feature>
<evidence type="ECO:0000313" key="3">
    <source>
        <dbReference type="Proteomes" id="UP001530400"/>
    </source>
</evidence>
<feature type="region of interest" description="Disordered" evidence="1">
    <location>
        <begin position="521"/>
        <end position="643"/>
    </location>
</feature>
<feature type="region of interest" description="Disordered" evidence="1">
    <location>
        <begin position="371"/>
        <end position="484"/>
    </location>
</feature>
<feature type="compositionally biased region" description="Basic and acidic residues" evidence="1">
    <location>
        <begin position="375"/>
        <end position="392"/>
    </location>
</feature>
<sequence>MTMPSSHRNGSTLTSHPMHEDDTYSHSTASYSEGDPLHISDVDNGPTHKSRRQSQESAPQKTRGSRRASLGGTTIYKTPDMAKLDAYLRSSGLRLKPDGTCQFLFETTRFIIETTTDMEEAGEFLLYCRLGELRDLRQNFGGSQRKLLKMLALWNEELQMEGGDDTGLLRIDSSKEDGPHVSFIYYGQMKNVESPEDFQELLDEFVDDGLDFFDRLNNGDVEEDIMVPAAQRSPRRGSISNNHEPGRVGSSTKSLKSHSTATTVNTLSSEESAAFGNQAKGGSFHRTPPPPPPQYAAPPVASEFGSSSTSLNTSQEKNGKRSVFSKVMSTLQKKNDPTVAMAFIDPSNPTSAFVVDRTVANSEECVKPKISISRKGAEKKGASFHVDGRDSSRQQPTRSTKSFHDDRSSRIVKRSSLPDLQEDGRRGSMISKRSSQPSVGEDSFDMSYGKKSASFYDTKRPSMSEESGRKTKSFHHTSKSRRTSLEIEGIYGTESRTGHNASLNRSVDIFNDSGPIEVAHNKPTSFNYSEPVLPSHHVKSKRSTRTKTADVQSDKHQLDRSNRSQSSSHSRRKTVANETERPRTIDRHRRGAMPYEAKALKSYYERHNVYPPPPPPRNSKWCMENDSHSDYESDEFSVENECL</sequence>
<feature type="compositionally biased region" description="Polar residues" evidence="1">
    <location>
        <begin position="1"/>
        <end position="15"/>
    </location>
</feature>
<gene>
    <name evidence="2" type="ORF">ACHAWO_002907</name>
</gene>
<evidence type="ECO:0000313" key="2">
    <source>
        <dbReference type="EMBL" id="KAL3773324.1"/>
    </source>
</evidence>
<feature type="compositionally biased region" description="Basic and acidic residues" evidence="1">
    <location>
        <begin position="457"/>
        <end position="469"/>
    </location>
</feature>
<feature type="compositionally biased region" description="Polar residues" evidence="1">
    <location>
        <begin position="238"/>
        <end position="271"/>
    </location>
</feature>
<feature type="compositionally biased region" description="Pro residues" evidence="1">
    <location>
        <begin position="287"/>
        <end position="296"/>
    </location>
</feature>
<dbReference type="Proteomes" id="UP001530400">
    <property type="component" value="Unassembled WGS sequence"/>
</dbReference>
<comment type="caution">
    <text evidence="2">The sequence shown here is derived from an EMBL/GenBank/DDBJ whole genome shotgun (WGS) entry which is preliminary data.</text>
</comment>
<accession>A0ABD3NCH9</accession>
<reference evidence="2 3" key="1">
    <citation type="submission" date="2024-10" db="EMBL/GenBank/DDBJ databases">
        <title>Updated reference genomes for cyclostephanoid diatoms.</title>
        <authorList>
            <person name="Roberts W.R."/>
            <person name="Alverson A.J."/>
        </authorList>
    </citation>
    <scope>NUCLEOTIDE SEQUENCE [LARGE SCALE GENOMIC DNA]</scope>
    <source>
        <strain evidence="2 3">AJA010-31</strain>
    </source>
</reference>
<feature type="compositionally biased region" description="Basic and acidic residues" evidence="1">
    <location>
        <begin position="552"/>
        <end position="562"/>
    </location>
</feature>
<dbReference type="EMBL" id="JALLPJ020001238">
    <property type="protein sequence ID" value="KAL3773324.1"/>
    <property type="molecule type" value="Genomic_DNA"/>
</dbReference>